<dbReference type="InterPro" id="IPR032675">
    <property type="entry name" value="LRR_dom_sf"/>
</dbReference>
<protein>
    <submittedName>
        <fullName evidence="15">CSON008341 protein</fullName>
    </submittedName>
</protein>
<evidence type="ECO:0000256" key="1">
    <source>
        <dbReference type="ARBA" id="ARBA00004162"/>
    </source>
</evidence>
<accession>A0A336N7N5</accession>
<dbReference type="GO" id="GO:0005886">
    <property type="term" value="C:plasma membrane"/>
    <property type="evidence" value="ECO:0007669"/>
    <property type="project" value="UniProtKB-SubCell"/>
</dbReference>
<dbReference type="PROSITE" id="PS51450">
    <property type="entry name" value="LRR"/>
    <property type="match status" value="1"/>
</dbReference>
<evidence type="ECO:0000256" key="9">
    <source>
        <dbReference type="ARBA" id="ARBA00023065"/>
    </source>
</evidence>
<comment type="subcellular location">
    <subcellularLocation>
        <location evidence="1">Cell membrane</location>
        <topology evidence="1">Single-pass membrane protein</topology>
    </subcellularLocation>
</comment>
<dbReference type="SUPFAM" id="SSF52058">
    <property type="entry name" value="L domain-like"/>
    <property type="match status" value="1"/>
</dbReference>
<keyword evidence="3" id="KW-1003">Cell membrane</keyword>
<keyword evidence="7" id="KW-0677">Repeat</keyword>
<dbReference type="SMART" id="SM00369">
    <property type="entry name" value="LRR_TYP"/>
    <property type="match status" value="4"/>
</dbReference>
<dbReference type="InterPro" id="IPR003591">
    <property type="entry name" value="Leu-rich_rpt_typical-subtyp"/>
</dbReference>
<evidence type="ECO:0000256" key="14">
    <source>
        <dbReference type="SAM" id="SignalP"/>
    </source>
</evidence>
<keyword evidence="4" id="KW-0433">Leucine-rich repeat</keyword>
<feature type="chain" id="PRO_5016393988" evidence="14">
    <location>
        <begin position="24"/>
        <end position="368"/>
    </location>
</feature>
<evidence type="ECO:0000256" key="3">
    <source>
        <dbReference type="ARBA" id="ARBA00022475"/>
    </source>
</evidence>
<keyword evidence="11" id="KW-1015">Disulfide bond</keyword>
<sequence>MSVKFTKFITITILASFFHDTACISSTIAELERPKRCSMERLAKMMGYTCAGMNYNEVPKNLKTGIEGTFIWLKLSLFFISQVLDLSQNRIRELNRESFSRYTDLKYLYLFENIIIEIENGTFSQLTGLEALDLSYNGLSTIPLELLYMERLRNLYIAGNKLSRLDHDINSLSRPITAPLQVLSLAETYITQLPKLGILPDLWQLNISGNSLNGLKFDQFQGFCGLKTVDFNNSHVPVCECRIIDYKLTERMADVLNLNCHSGFHKPNCAPEYDQSASDAKAALDYVRCLGIKQGREADVESRSRWLYIAASLFGFLIIFIAFLYCLHRKNVEDIKRKGIIISRANSIAQQNDYVGPEKLIEKDSVKL</sequence>
<keyword evidence="5 13" id="KW-0812">Transmembrane</keyword>
<dbReference type="GO" id="GO:0034220">
    <property type="term" value="P:monoatomic ion transmembrane transport"/>
    <property type="evidence" value="ECO:0007669"/>
    <property type="project" value="UniProtKB-KW"/>
</dbReference>
<evidence type="ECO:0000256" key="7">
    <source>
        <dbReference type="ARBA" id="ARBA00022737"/>
    </source>
</evidence>
<evidence type="ECO:0000256" key="12">
    <source>
        <dbReference type="ARBA" id="ARBA00023303"/>
    </source>
</evidence>
<name>A0A336N7N5_CULSO</name>
<dbReference type="InterPro" id="IPR001611">
    <property type="entry name" value="Leu-rich_rpt"/>
</dbReference>
<dbReference type="Pfam" id="PF13855">
    <property type="entry name" value="LRR_8"/>
    <property type="match status" value="1"/>
</dbReference>
<dbReference type="VEuPathDB" id="VectorBase:CSON008341"/>
<feature type="transmembrane region" description="Helical" evidence="13">
    <location>
        <begin position="306"/>
        <end position="327"/>
    </location>
</feature>
<keyword evidence="10 13" id="KW-0472">Membrane</keyword>
<evidence type="ECO:0000256" key="10">
    <source>
        <dbReference type="ARBA" id="ARBA00023136"/>
    </source>
</evidence>
<dbReference type="AlphaFoldDB" id="A0A336N7N5"/>
<evidence type="ECO:0000256" key="11">
    <source>
        <dbReference type="ARBA" id="ARBA00023157"/>
    </source>
</evidence>
<dbReference type="PANTHER" id="PTHR46473">
    <property type="entry name" value="GH08155P"/>
    <property type="match status" value="1"/>
</dbReference>
<keyword evidence="2" id="KW-0813">Transport</keyword>
<dbReference type="Gene3D" id="3.80.10.10">
    <property type="entry name" value="Ribonuclease Inhibitor"/>
    <property type="match status" value="1"/>
</dbReference>
<dbReference type="EMBL" id="UFQT01003161">
    <property type="protein sequence ID" value="SSX34668.1"/>
    <property type="molecule type" value="Genomic_DNA"/>
</dbReference>
<evidence type="ECO:0000256" key="5">
    <source>
        <dbReference type="ARBA" id="ARBA00022692"/>
    </source>
</evidence>
<dbReference type="InterPro" id="IPR051432">
    <property type="entry name" value="KCNMA1_auxiliary"/>
</dbReference>
<evidence type="ECO:0000313" key="15">
    <source>
        <dbReference type="EMBL" id="SSX34668.1"/>
    </source>
</evidence>
<keyword evidence="9" id="KW-0406">Ion transport</keyword>
<dbReference type="OMA" id="TRCTYEY"/>
<organism evidence="15">
    <name type="scientific">Culicoides sonorensis</name>
    <name type="common">Biting midge</name>
    <dbReference type="NCBI Taxonomy" id="179676"/>
    <lineage>
        <taxon>Eukaryota</taxon>
        <taxon>Metazoa</taxon>
        <taxon>Ecdysozoa</taxon>
        <taxon>Arthropoda</taxon>
        <taxon>Hexapoda</taxon>
        <taxon>Insecta</taxon>
        <taxon>Pterygota</taxon>
        <taxon>Neoptera</taxon>
        <taxon>Endopterygota</taxon>
        <taxon>Diptera</taxon>
        <taxon>Nematocera</taxon>
        <taxon>Chironomoidea</taxon>
        <taxon>Ceratopogonidae</taxon>
        <taxon>Ceratopogoninae</taxon>
        <taxon>Culicoides</taxon>
        <taxon>Monoculicoides</taxon>
    </lineage>
</organism>
<keyword evidence="12" id="KW-0407">Ion channel</keyword>
<keyword evidence="6 14" id="KW-0732">Signal</keyword>
<evidence type="ECO:0000256" key="6">
    <source>
        <dbReference type="ARBA" id="ARBA00022729"/>
    </source>
</evidence>
<dbReference type="PANTHER" id="PTHR46473:SF10">
    <property type="entry name" value="LD45603P-RELATED"/>
    <property type="match status" value="1"/>
</dbReference>
<evidence type="ECO:0000256" key="13">
    <source>
        <dbReference type="SAM" id="Phobius"/>
    </source>
</evidence>
<feature type="signal peptide" evidence="14">
    <location>
        <begin position="1"/>
        <end position="23"/>
    </location>
</feature>
<evidence type="ECO:0000256" key="2">
    <source>
        <dbReference type="ARBA" id="ARBA00022448"/>
    </source>
</evidence>
<reference evidence="15" key="1">
    <citation type="submission" date="2018-07" db="EMBL/GenBank/DDBJ databases">
        <authorList>
            <person name="Quirk P.G."/>
            <person name="Krulwich T.A."/>
        </authorList>
    </citation>
    <scope>NUCLEOTIDE SEQUENCE</scope>
</reference>
<proteinExistence type="predicted"/>
<evidence type="ECO:0000256" key="4">
    <source>
        <dbReference type="ARBA" id="ARBA00022614"/>
    </source>
</evidence>
<keyword evidence="8 13" id="KW-1133">Transmembrane helix</keyword>
<evidence type="ECO:0000256" key="8">
    <source>
        <dbReference type="ARBA" id="ARBA00022989"/>
    </source>
</evidence>
<gene>
    <name evidence="15" type="primary">CSON008341</name>
</gene>